<keyword evidence="5" id="KW-1185">Reference proteome</keyword>
<organism evidence="4 5">
    <name type="scientific">Actinidia rufa</name>
    <dbReference type="NCBI Taxonomy" id="165716"/>
    <lineage>
        <taxon>Eukaryota</taxon>
        <taxon>Viridiplantae</taxon>
        <taxon>Streptophyta</taxon>
        <taxon>Embryophyta</taxon>
        <taxon>Tracheophyta</taxon>
        <taxon>Spermatophyta</taxon>
        <taxon>Magnoliopsida</taxon>
        <taxon>eudicotyledons</taxon>
        <taxon>Gunneridae</taxon>
        <taxon>Pentapetalae</taxon>
        <taxon>asterids</taxon>
        <taxon>Ericales</taxon>
        <taxon>Actinidiaceae</taxon>
        <taxon>Actinidia</taxon>
    </lineage>
</organism>
<dbReference type="Pfam" id="PF08284">
    <property type="entry name" value="RVP_2"/>
    <property type="match status" value="1"/>
</dbReference>
<dbReference type="PANTHER" id="PTHR15503:SF45">
    <property type="entry name" value="RNA-DIRECTED DNA POLYMERASE HOMOLOG"/>
    <property type="match status" value="1"/>
</dbReference>
<feature type="region of interest" description="Disordered" evidence="2">
    <location>
        <begin position="163"/>
        <end position="207"/>
    </location>
</feature>
<feature type="compositionally biased region" description="Polar residues" evidence="2">
    <location>
        <begin position="248"/>
        <end position="260"/>
    </location>
</feature>
<evidence type="ECO:0000256" key="2">
    <source>
        <dbReference type="SAM" id="MobiDB-lite"/>
    </source>
</evidence>
<evidence type="ECO:0000313" key="5">
    <source>
        <dbReference type="Proteomes" id="UP000585474"/>
    </source>
</evidence>
<dbReference type="GO" id="GO:0003676">
    <property type="term" value="F:nucleic acid binding"/>
    <property type="evidence" value="ECO:0007669"/>
    <property type="project" value="InterPro"/>
</dbReference>
<dbReference type="EMBL" id="BJWL01000277">
    <property type="protein sequence ID" value="GFS37323.1"/>
    <property type="molecule type" value="Genomic_DNA"/>
</dbReference>
<accession>A0A7J0DKS3</accession>
<keyword evidence="1" id="KW-0862">Zinc</keyword>
<keyword evidence="1" id="KW-0479">Metal-binding</keyword>
<dbReference type="InterPro" id="IPR032567">
    <property type="entry name" value="RTL1-rel"/>
</dbReference>
<dbReference type="Gene3D" id="4.10.60.10">
    <property type="entry name" value="Zinc finger, CCHC-type"/>
    <property type="match status" value="1"/>
</dbReference>
<feature type="compositionally biased region" description="Low complexity" evidence="2">
    <location>
        <begin position="170"/>
        <end position="193"/>
    </location>
</feature>
<comment type="caution">
    <text evidence="4">The sequence shown here is derived from an EMBL/GenBank/DDBJ whole genome shotgun (WGS) entry which is preliminary data.</text>
</comment>
<dbReference type="Proteomes" id="UP000585474">
    <property type="component" value="Unassembled WGS sequence"/>
</dbReference>
<reference evidence="5" key="1">
    <citation type="submission" date="2019-07" db="EMBL/GenBank/DDBJ databases">
        <title>De Novo Assembly of kiwifruit Actinidia rufa.</title>
        <authorList>
            <person name="Sugita-Konishi S."/>
            <person name="Sato K."/>
            <person name="Mori E."/>
            <person name="Abe Y."/>
            <person name="Kisaki G."/>
            <person name="Hamano K."/>
            <person name="Suezawa K."/>
            <person name="Otani M."/>
            <person name="Fukuda T."/>
            <person name="Manabe T."/>
            <person name="Gomi K."/>
            <person name="Tabuchi M."/>
            <person name="Akimitsu K."/>
            <person name="Kataoka I."/>
        </authorList>
    </citation>
    <scope>NUCLEOTIDE SEQUENCE [LARGE SCALE GENOMIC DNA]</scope>
    <source>
        <strain evidence="5">cv. Fuchu</strain>
    </source>
</reference>
<evidence type="ECO:0000259" key="3">
    <source>
        <dbReference type="PROSITE" id="PS50158"/>
    </source>
</evidence>
<protein>
    <recommendedName>
        <fullName evidence="3">CCHC-type domain-containing protein</fullName>
    </recommendedName>
</protein>
<evidence type="ECO:0000313" key="4">
    <source>
        <dbReference type="EMBL" id="GFS37323.1"/>
    </source>
</evidence>
<dbReference type="PANTHER" id="PTHR15503">
    <property type="entry name" value="LDOC1 RELATED"/>
    <property type="match status" value="1"/>
</dbReference>
<feature type="region of interest" description="Disordered" evidence="2">
    <location>
        <begin position="246"/>
        <end position="270"/>
    </location>
</feature>
<dbReference type="InterPro" id="IPR036875">
    <property type="entry name" value="Znf_CCHC_sf"/>
</dbReference>
<feature type="domain" description="CCHC-type" evidence="3">
    <location>
        <begin position="226"/>
        <end position="240"/>
    </location>
</feature>
<dbReference type="PROSITE" id="PS50158">
    <property type="entry name" value="ZF_CCHC"/>
    <property type="match status" value="1"/>
</dbReference>
<gene>
    <name evidence="4" type="ORF">Acr_00g0051410</name>
</gene>
<dbReference type="Pfam" id="PF00098">
    <property type="entry name" value="zf-CCHC"/>
    <property type="match status" value="1"/>
</dbReference>
<sequence>MPPRRGRGRRGAAEPEDRVDRIERILEGLVQVVHDVHNNNNHDDAPQQPAIPVTGAGAMPRTTIKQFQQLKPPTFYGTPDPMATESWLLGIERVFEVLPCTDEQKVVFATFTFEGAALIWWQLKKPLEPLWIWSRFLEEVLHAALIAEESLNEMSQFRENRKKRIGGNVNRGQSSKRQSSGSSSGNSSAQQRNVVSQGSSGSNELPTCPICQKKHRGECRMGTRACYGCGQEGHQIRDCPMRKRIQGAGTSASASVQQPPTERRNNQPRQGRAFALVPGNTPTTTLVVSGILPICSQPAHVLMDSGSTHSFVSNSFEHYLTTSPSTS</sequence>
<dbReference type="OrthoDB" id="2272416at2759"/>
<evidence type="ECO:0000256" key="1">
    <source>
        <dbReference type="PROSITE-ProRule" id="PRU00047"/>
    </source>
</evidence>
<feature type="compositionally biased region" description="Polar residues" evidence="2">
    <location>
        <begin position="194"/>
        <end position="205"/>
    </location>
</feature>
<dbReference type="AlphaFoldDB" id="A0A7J0DKS3"/>
<dbReference type="SMART" id="SM00343">
    <property type="entry name" value="ZnF_C2HC"/>
    <property type="match status" value="1"/>
</dbReference>
<proteinExistence type="predicted"/>
<keyword evidence="1" id="KW-0863">Zinc-finger</keyword>
<dbReference type="InterPro" id="IPR001878">
    <property type="entry name" value="Znf_CCHC"/>
</dbReference>
<name>A0A7J0DKS3_9ERIC</name>
<dbReference type="GO" id="GO:0008270">
    <property type="term" value="F:zinc ion binding"/>
    <property type="evidence" value="ECO:0007669"/>
    <property type="project" value="UniProtKB-KW"/>
</dbReference>
<dbReference type="SUPFAM" id="SSF57756">
    <property type="entry name" value="Retrovirus zinc finger-like domains"/>
    <property type="match status" value="1"/>
</dbReference>